<keyword evidence="4" id="KW-1185">Reference proteome</keyword>
<reference evidence="3 4" key="2">
    <citation type="submission" date="2019-04" db="EMBL/GenBank/DDBJ databases">
        <title>The genome sequence of big-headed turtle.</title>
        <authorList>
            <person name="Gong S."/>
        </authorList>
    </citation>
    <scope>NUCLEOTIDE SEQUENCE [LARGE SCALE GENOMIC DNA]</scope>
    <source>
        <strain evidence="3">DO16091913</strain>
        <tissue evidence="3">Muscle</tissue>
    </source>
</reference>
<dbReference type="OrthoDB" id="744564at2759"/>
<organism evidence="3 4">
    <name type="scientific">Platysternon megacephalum</name>
    <name type="common">big-headed turtle</name>
    <dbReference type="NCBI Taxonomy" id="55544"/>
    <lineage>
        <taxon>Eukaryota</taxon>
        <taxon>Metazoa</taxon>
        <taxon>Chordata</taxon>
        <taxon>Craniata</taxon>
        <taxon>Vertebrata</taxon>
        <taxon>Euteleostomi</taxon>
        <taxon>Archelosauria</taxon>
        <taxon>Testudinata</taxon>
        <taxon>Testudines</taxon>
        <taxon>Cryptodira</taxon>
        <taxon>Durocryptodira</taxon>
        <taxon>Testudinoidea</taxon>
        <taxon>Platysternidae</taxon>
        <taxon>Platysternon</taxon>
    </lineage>
</organism>
<dbReference type="GO" id="GO:0016740">
    <property type="term" value="F:transferase activity"/>
    <property type="evidence" value="ECO:0007669"/>
    <property type="project" value="UniProtKB-KW"/>
</dbReference>
<keyword evidence="3" id="KW-0808">Transferase</keyword>
<evidence type="ECO:0000256" key="1">
    <source>
        <dbReference type="SAM" id="MobiDB-lite"/>
    </source>
</evidence>
<protein>
    <submittedName>
        <fullName evidence="3">Queuine tRNA-ribosyltransferase</fullName>
    </submittedName>
</protein>
<dbReference type="PANTHER" id="PTHR46488:SF1">
    <property type="entry name" value="AP-5 COMPLEX SUBUNIT ZETA-1"/>
    <property type="match status" value="1"/>
</dbReference>
<dbReference type="InterPro" id="IPR056857">
    <property type="entry name" value="TPR_AP5Z1_N"/>
</dbReference>
<feature type="domain" description="AP-5 complex subunit zeta-1 N-terminal TPR" evidence="2">
    <location>
        <begin position="30"/>
        <end position="102"/>
    </location>
</feature>
<proteinExistence type="predicted"/>
<dbReference type="GO" id="GO:0044599">
    <property type="term" value="C:AP-5 adaptor complex"/>
    <property type="evidence" value="ECO:0007669"/>
    <property type="project" value="InterPro"/>
</dbReference>
<dbReference type="EMBL" id="QXTE01001393">
    <property type="protein sequence ID" value="TFJ95778.1"/>
    <property type="molecule type" value="Genomic_DNA"/>
</dbReference>
<dbReference type="AlphaFoldDB" id="A0A4D9DFJ1"/>
<gene>
    <name evidence="3" type="ORF">DR999_PMT22536</name>
</gene>
<dbReference type="PANTHER" id="PTHR46488">
    <property type="entry name" value="AP-5 COMPLEX SUBUNIT ZETA-1"/>
    <property type="match status" value="1"/>
</dbReference>
<evidence type="ECO:0000313" key="4">
    <source>
        <dbReference type="Proteomes" id="UP000297703"/>
    </source>
</evidence>
<sequence>MSPSNCLILSCDEIQDAKLLSLVSSILLAQPGPITEVDGAVATDFFTVLSIGQYYTEDQWLNMQAFSMLRKWLLCYGSEGANSPNSDDKSEVDGSIMSMVSATSTSSRLLPPKERLREKAFEYCQRLIEQSNRRELWSEYVGLSSEPLRVIRNNHLDQSPAGPRAQSPHWSETRPKNLFKPPARPWLWLGVTN</sequence>
<feature type="region of interest" description="Disordered" evidence="1">
    <location>
        <begin position="155"/>
        <end position="178"/>
    </location>
</feature>
<dbReference type="STRING" id="55544.A0A4D9DFJ1"/>
<evidence type="ECO:0000313" key="3">
    <source>
        <dbReference type="EMBL" id="TFJ95778.1"/>
    </source>
</evidence>
<dbReference type="Pfam" id="PF25153">
    <property type="entry name" value="TPR_AP5Z1"/>
    <property type="match status" value="1"/>
</dbReference>
<comment type="caution">
    <text evidence="3">The sequence shown here is derived from an EMBL/GenBank/DDBJ whole genome shotgun (WGS) entry which is preliminary data.</text>
</comment>
<evidence type="ECO:0000259" key="2">
    <source>
        <dbReference type="Pfam" id="PF25153"/>
    </source>
</evidence>
<name>A0A4D9DFJ1_9SAUR</name>
<dbReference type="InterPro" id="IPR028222">
    <property type="entry name" value="AP5Z1"/>
</dbReference>
<dbReference type="Proteomes" id="UP000297703">
    <property type="component" value="Unassembled WGS sequence"/>
</dbReference>
<accession>A0A4D9DFJ1</accession>
<reference evidence="3 4" key="1">
    <citation type="submission" date="2019-04" db="EMBL/GenBank/DDBJ databases">
        <title>Draft genome of the big-headed turtle Platysternon megacephalum.</title>
        <authorList>
            <person name="Gong S."/>
        </authorList>
    </citation>
    <scope>NUCLEOTIDE SEQUENCE [LARGE SCALE GENOMIC DNA]</scope>
    <source>
        <strain evidence="3">DO16091913</strain>
        <tissue evidence="3">Muscle</tissue>
    </source>
</reference>